<organism evidence="1">
    <name type="scientific">marine sediment metagenome</name>
    <dbReference type="NCBI Taxonomy" id="412755"/>
    <lineage>
        <taxon>unclassified sequences</taxon>
        <taxon>metagenomes</taxon>
        <taxon>ecological metagenomes</taxon>
    </lineage>
</organism>
<comment type="caution">
    <text evidence="1">The sequence shown here is derived from an EMBL/GenBank/DDBJ whole genome shotgun (WGS) entry which is preliminary data.</text>
</comment>
<protein>
    <submittedName>
        <fullName evidence="1">Uncharacterized protein</fullName>
    </submittedName>
</protein>
<evidence type="ECO:0000313" key="1">
    <source>
        <dbReference type="EMBL" id="KKN73990.1"/>
    </source>
</evidence>
<dbReference type="EMBL" id="LAZR01000334">
    <property type="protein sequence ID" value="KKN73990.1"/>
    <property type="molecule type" value="Genomic_DNA"/>
</dbReference>
<accession>A0A0F9SYF1</accession>
<sequence length="54" mass="6318">MIKTVVILEHEKETPGTNRYKEVQEQGKLTLLNHIYLQKWVGNPSKIRVTVEEV</sequence>
<gene>
    <name evidence="1" type="ORF">LCGC14_0395560</name>
</gene>
<proteinExistence type="predicted"/>
<reference evidence="1" key="1">
    <citation type="journal article" date="2015" name="Nature">
        <title>Complex archaea that bridge the gap between prokaryotes and eukaryotes.</title>
        <authorList>
            <person name="Spang A."/>
            <person name="Saw J.H."/>
            <person name="Jorgensen S.L."/>
            <person name="Zaremba-Niedzwiedzka K."/>
            <person name="Martijn J."/>
            <person name="Lind A.E."/>
            <person name="van Eijk R."/>
            <person name="Schleper C."/>
            <person name="Guy L."/>
            <person name="Ettema T.J."/>
        </authorList>
    </citation>
    <scope>NUCLEOTIDE SEQUENCE</scope>
</reference>
<name>A0A0F9SYF1_9ZZZZ</name>
<dbReference type="AlphaFoldDB" id="A0A0F9SYF1"/>